<evidence type="ECO:0000256" key="1">
    <source>
        <dbReference type="SAM" id="MobiDB-lite"/>
    </source>
</evidence>
<keyword evidence="2" id="KW-1133">Transmembrane helix</keyword>
<sequence length="260" mass="27444">MSWLHAAILLVSALFNFEEVLVAIALILLIAAWTQIAFGCWIPATFFVRLSPILGRDAGTSSPGDSRGRFSAVDARVNSSRSESTLDTSLGGVRHMECRGVNGASSPSISPPGTALLKTSYNKKVKTSVSCHSRPGGRNPPPLPRTVSAAESIAAHAGGGVSPSSRPEGGVATDHVHGVGGVTHSASHSPGRWARPLRWRLPVARQGATDSWRKPISSRNSQPLSASRSSGRWAAAGLTERSPCETRRDRLSSKAPEITD</sequence>
<protein>
    <submittedName>
        <fullName evidence="3">Uncharacterized protein</fullName>
    </submittedName>
</protein>
<comment type="caution">
    <text evidence="3">The sequence shown here is derived from an EMBL/GenBank/DDBJ whole genome shotgun (WGS) entry which is preliminary data.</text>
</comment>
<feature type="region of interest" description="Disordered" evidence="1">
    <location>
        <begin position="155"/>
        <end position="193"/>
    </location>
</feature>
<keyword evidence="2" id="KW-0472">Membrane</keyword>
<dbReference type="EMBL" id="BGZK01000882">
    <property type="protein sequence ID" value="GBP63887.1"/>
    <property type="molecule type" value="Genomic_DNA"/>
</dbReference>
<name>A0A4C1XNQ2_EUMVA</name>
<feature type="transmembrane region" description="Helical" evidence="2">
    <location>
        <begin position="20"/>
        <end position="48"/>
    </location>
</feature>
<proteinExistence type="predicted"/>
<dbReference type="AlphaFoldDB" id="A0A4C1XNQ2"/>
<feature type="region of interest" description="Disordered" evidence="1">
    <location>
        <begin position="127"/>
        <end position="146"/>
    </location>
</feature>
<evidence type="ECO:0000313" key="3">
    <source>
        <dbReference type="EMBL" id="GBP63887.1"/>
    </source>
</evidence>
<dbReference type="Proteomes" id="UP000299102">
    <property type="component" value="Unassembled WGS sequence"/>
</dbReference>
<reference evidence="3 4" key="1">
    <citation type="journal article" date="2019" name="Commun. Biol.">
        <title>The bagworm genome reveals a unique fibroin gene that provides high tensile strength.</title>
        <authorList>
            <person name="Kono N."/>
            <person name="Nakamura H."/>
            <person name="Ohtoshi R."/>
            <person name="Tomita M."/>
            <person name="Numata K."/>
            <person name="Arakawa K."/>
        </authorList>
    </citation>
    <scope>NUCLEOTIDE SEQUENCE [LARGE SCALE GENOMIC DNA]</scope>
</reference>
<feature type="compositionally biased region" description="Low complexity" evidence="1">
    <location>
        <begin position="225"/>
        <end position="237"/>
    </location>
</feature>
<evidence type="ECO:0000313" key="4">
    <source>
        <dbReference type="Proteomes" id="UP000299102"/>
    </source>
</evidence>
<keyword evidence="4" id="KW-1185">Reference proteome</keyword>
<accession>A0A4C1XNQ2</accession>
<feature type="compositionally biased region" description="Basic and acidic residues" evidence="1">
    <location>
        <begin position="242"/>
        <end position="252"/>
    </location>
</feature>
<organism evidence="3 4">
    <name type="scientific">Eumeta variegata</name>
    <name type="common">Bagworm moth</name>
    <name type="synonym">Eumeta japonica</name>
    <dbReference type="NCBI Taxonomy" id="151549"/>
    <lineage>
        <taxon>Eukaryota</taxon>
        <taxon>Metazoa</taxon>
        <taxon>Ecdysozoa</taxon>
        <taxon>Arthropoda</taxon>
        <taxon>Hexapoda</taxon>
        <taxon>Insecta</taxon>
        <taxon>Pterygota</taxon>
        <taxon>Neoptera</taxon>
        <taxon>Endopterygota</taxon>
        <taxon>Lepidoptera</taxon>
        <taxon>Glossata</taxon>
        <taxon>Ditrysia</taxon>
        <taxon>Tineoidea</taxon>
        <taxon>Psychidae</taxon>
        <taxon>Oiketicinae</taxon>
        <taxon>Eumeta</taxon>
    </lineage>
</organism>
<evidence type="ECO:0000256" key="2">
    <source>
        <dbReference type="SAM" id="Phobius"/>
    </source>
</evidence>
<feature type="region of interest" description="Disordered" evidence="1">
    <location>
        <begin position="206"/>
        <end position="260"/>
    </location>
</feature>
<keyword evidence="2" id="KW-0812">Transmembrane</keyword>
<gene>
    <name evidence="3" type="ORF">EVAR_39549_1</name>
</gene>